<gene>
    <name evidence="1" type="ORF">GO986_22305</name>
</gene>
<evidence type="ECO:0000313" key="2">
    <source>
        <dbReference type="Proteomes" id="UP000483286"/>
    </source>
</evidence>
<dbReference type="AlphaFoldDB" id="A0A7C9I651"/>
<reference evidence="1 2" key="1">
    <citation type="submission" date="2019-12" db="EMBL/GenBank/DDBJ databases">
        <title>Deinococcus sp. HMF7620 Genome sequencing and assembly.</title>
        <authorList>
            <person name="Kang H."/>
            <person name="Kim H."/>
            <person name="Joh K."/>
        </authorList>
    </citation>
    <scope>NUCLEOTIDE SEQUENCE [LARGE SCALE GENOMIC DNA]</scope>
    <source>
        <strain evidence="1 2">HMF7620</strain>
    </source>
</reference>
<name>A0A7C9I651_9DEIO</name>
<evidence type="ECO:0008006" key="3">
    <source>
        <dbReference type="Google" id="ProtNLM"/>
    </source>
</evidence>
<dbReference type="RefSeq" id="WP_157461730.1">
    <property type="nucleotide sequence ID" value="NZ_WQLB01000070.1"/>
</dbReference>
<keyword evidence="2" id="KW-1185">Reference proteome</keyword>
<proteinExistence type="predicted"/>
<accession>A0A7C9I651</accession>
<evidence type="ECO:0000313" key="1">
    <source>
        <dbReference type="EMBL" id="MVN89471.1"/>
    </source>
</evidence>
<protein>
    <recommendedName>
        <fullName evidence="3">Apea-like HEPN domain-containing protein</fullName>
    </recommendedName>
</protein>
<sequence>MTPTAQTTGFAQFPPQLTALAQALTEVSTGEDGEISYESLPPFYLPAEQGRQLQKLVDDLYGPLKYSTRYAWDELLNMFDQWIIEERNGAAKKTLEERFAALRADFQAPCPKQIVVMPVYGLELKLDKLSIGHVQFVKYGDTAYRKRWADDMAAHPRLELQEVFLPLDDDVTCLHYETHATQERAAQLAQQAALGVLNVLRYTVSRSQFADQHVQFDLFSGENRKRFRRFLVVNEHGTKALEHGHYAGPDESLVLDAAWYASAQAVGLDDISTFLKQDQLTPMQTVLFAAVYWFGNYQAQSSLDNQLLSLATSIEAGLGTRAQDNITVKLAEGLAVLLGQDREERIRIREDFKKLYKLRSGVSHGSQAKVTSADVGRFDGYARRLIHVLIQSTARFKSHEELRQHIDDCKMSF</sequence>
<dbReference type="Proteomes" id="UP000483286">
    <property type="component" value="Unassembled WGS sequence"/>
</dbReference>
<comment type="caution">
    <text evidence="1">The sequence shown here is derived from an EMBL/GenBank/DDBJ whole genome shotgun (WGS) entry which is preliminary data.</text>
</comment>
<dbReference type="EMBL" id="WQLB01000070">
    <property type="protein sequence ID" value="MVN89471.1"/>
    <property type="molecule type" value="Genomic_DNA"/>
</dbReference>
<organism evidence="1 2">
    <name type="scientific">Deinococcus arboris</name>
    <dbReference type="NCBI Taxonomy" id="2682977"/>
    <lineage>
        <taxon>Bacteria</taxon>
        <taxon>Thermotogati</taxon>
        <taxon>Deinococcota</taxon>
        <taxon>Deinococci</taxon>
        <taxon>Deinococcales</taxon>
        <taxon>Deinococcaceae</taxon>
        <taxon>Deinococcus</taxon>
    </lineage>
</organism>